<gene>
    <name evidence="2" type="ORF">JETT_2971</name>
</gene>
<dbReference type="Pfam" id="PF13551">
    <property type="entry name" value="HTH_29"/>
    <property type="match status" value="1"/>
</dbReference>
<comment type="caution">
    <text evidence="2">The sequence shown here is derived from an EMBL/GenBank/DDBJ whole genome shotgun (WGS) entry which is preliminary data.</text>
</comment>
<reference evidence="2 3" key="1">
    <citation type="submission" date="2019-04" db="EMBL/GenBank/DDBJ databases">
        <title>Genome of a novel bacterium Candidatus Jettenia ecosi reconstructed from metagenome of an anammox bioreactor.</title>
        <authorList>
            <person name="Mardanov A.V."/>
            <person name="Beletsky A.V."/>
            <person name="Ravin N.V."/>
            <person name="Botchkova E.A."/>
            <person name="Litti Y.V."/>
            <person name="Nozhevnikova A.N."/>
        </authorList>
    </citation>
    <scope>NUCLEOTIDE SEQUENCE [LARGE SCALE GENOMIC DNA]</scope>
    <source>
        <strain evidence="2">J2</strain>
    </source>
</reference>
<dbReference type="SUPFAM" id="SSF46689">
    <property type="entry name" value="Homeodomain-like"/>
    <property type="match status" value="1"/>
</dbReference>
<evidence type="ECO:0000313" key="2">
    <source>
        <dbReference type="EMBL" id="TLD40780.1"/>
    </source>
</evidence>
<dbReference type="InterPro" id="IPR025959">
    <property type="entry name" value="Winged_HTH_dom"/>
</dbReference>
<dbReference type="Pfam" id="PF13592">
    <property type="entry name" value="HTH_33"/>
    <property type="match status" value="1"/>
</dbReference>
<dbReference type="EMBL" id="SULG01000081">
    <property type="protein sequence ID" value="TLD40780.1"/>
    <property type="molecule type" value="Genomic_DNA"/>
</dbReference>
<dbReference type="AlphaFoldDB" id="A0A533QJN5"/>
<sequence>MHKKERSRRNADRIKAILLLDSGWTHEQVAEVLLLDDQTIRNYEATYLSKGIEDLLSDNYTGCVAKLIPDQEEQLKERLRTHLYRTAKEIGEYVRETFRVSYTPEGMVHTLHRLGFIYKKTTPVPGKANPQAQQEFLAQYQHLKETKAHSDKTSLSMAFVLTTTLCLLTHG</sequence>
<name>A0A533QJN5_9BACT</name>
<organism evidence="2 3">
    <name type="scientific">Candidatus Jettenia ecosi</name>
    <dbReference type="NCBI Taxonomy" id="2494326"/>
    <lineage>
        <taxon>Bacteria</taxon>
        <taxon>Pseudomonadati</taxon>
        <taxon>Planctomycetota</taxon>
        <taxon>Candidatus Brocadiia</taxon>
        <taxon>Candidatus Brocadiales</taxon>
        <taxon>Candidatus Brocadiaceae</taxon>
        <taxon>Candidatus Jettenia</taxon>
    </lineage>
</organism>
<proteinExistence type="predicted"/>
<accession>A0A533QJN5</accession>
<dbReference type="Proteomes" id="UP000319783">
    <property type="component" value="Unassembled WGS sequence"/>
</dbReference>
<dbReference type="InterPro" id="IPR009057">
    <property type="entry name" value="Homeodomain-like_sf"/>
</dbReference>
<evidence type="ECO:0000313" key="3">
    <source>
        <dbReference type="Proteomes" id="UP000319783"/>
    </source>
</evidence>
<feature type="domain" description="Winged helix-turn helix" evidence="1">
    <location>
        <begin position="82"/>
        <end position="140"/>
    </location>
</feature>
<protein>
    <submittedName>
        <fullName evidence="2">Transposase</fullName>
    </submittedName>
</protein>
<evidence type="ECO:0000259" key="1">
    <source>
        <dbReference type="Pfam" id="PF13592"/>
    </source>
</evidence>